<evidence type="ECO:0000256" key="2">
    <source>
        <dbReference type="ARBA" id="ARBA00023125"/>
    </source>
</evidence>
<evidence type="ECO:0000256" key="3">
    <source>
        <dbReference type="ARBA" id="ARBA00023163"/>
    </source>
</evidence>
<organism evidence="5 6">
    <name type="scientific">Cohnella soli</name>
    <dbReference type="NCBI Taxonomy" id="425005"/>
    <lineage>
        <taxon>Bacteria</taxon>
        <taxon>Bacillati</taxon>
        <taxon>Bacillota</taxon>
        <taxon>Bacilli</taxon>
        <taxon>Bacillales</taxon>
        <taxon>Paenibacillaceae</taxon>
        <taxon>Cohnella</taxon>
    </lineage>
</organism>
<dbReference type="InterPro" id="IPR009057">
    <property type="entry name" value="Homeodomain-like_sf"/>
</dbReference>
<dbReference type="InterPro" id="IPR018060">
    <property type="entry name" value="HTH_AraC"/>
</dbReference>
<comment type="caution">
    <text evidence="5">The sequence shown here is derived from an EMBL/GenBank/DDBJ whole genome shotgun (WGS) entry which is preliminary data.</text>
</comment>
<protein>
    <submittedName>
        <fullName evidence="5">DUF6597 domain-containing transcriptional factor</fullName>
    </submittedName>
</protein>
<dbReference type="InterPro" id="IPR046532">
    <property type="entry name" value="DUF6597"/>
</dbReference>
<accession>A0ABW0I019</accession>
<dbReference type="SMART" id="SM00342">
    <property type="entry name" value="HTH_ARAC"/>
    <property type="match status" value="1"/>
</dbReference>
<dbReference type="Gene3D" id="1.10.10.60">
    <property type="entry name" value="Homeodomain-like"/>
    <property type="match status" value="1"/>
</dbReference>
<gene>
    <name evidence="5" type="ORF">ACFPOF_23650</name>
</gene>
<sequence length="272" mass="31147">MGSVYRPIQTPKLQKEQQRPGYSYQEYAPCEQLTPYVACYWTLDFHADVESQLHRIIPDGCVDIIVNRLSPSSRKAAFVEGIMTQYELIHLSEVQSLFGIRFFLESAQTVLKFPVSAFAGQHVFLEELWGLEGEHFVEEILSANMATEIVGVVERQLKRVFAVDDSSVHPLLHASVQYLYAAKGNLSMLGLAEELGFSERHLRRVFHSELGVGPKEMIGIVRFQSMLREIYSGSYTNLTDLALKYGYYDQSHYIKNFKRYYGILPKQISKTD</sequence>
<keyword evidence="1" id="KW-0805">Transcription regulation</keyword>
<evidence type="ECO:0000313" key="6">
    <source>
        <dbReference type="Proteomes" id="UP001596113"/>
    </source>
</evidence>
<evidence type="ECO:0000259" key="4">
    <source>
        <dbReference type="PROSITE" id="PS01124"/>
    </source>
</evidence>
<keyword evidence="3" id="KW-0804">Transcription</keyword>
<dbReference type="SUPFAM" id="SSF46689">
    <property type="entry name" value="Homeodomain-like"/>
    <property type="match status" value="1"/>
</dbReference>
<evidence type="ECO:0000256" key="1">
    <source>
        <dbReference type="ARBA" id="ARBA00023015"/>
    </source>
</evidence>
<dbReference type="Proteomes" id="UP001596113">
    <property type="component" value="Unassembled WGS sequence"/>
</dbReference>
<proteinExistence type="predicted"/>
<dbReference type="EMBL" id="JBHSMI010000032">
    <property type="protein sequence ID" value="MFC5405751.1"/>
    <property type="molecule type" value="Genomic_DNA"/>
</dbReference>
<evidence type="ECO:0000313" key="5">
    <source>
        <dbReference type="EMBL" id="MFC5405751.1"/>
    </source>
</evidence>
<dbReference type="Pfam" id="PF20240">
    <property type="entry name" value="DUF6597"/>
    <property type="match status" value="1"/>
</dbReference>
<dbReference type="PANTHER" id="PTHR46796">
    <property type="entry name" value="HTH-TYPE TRANSCRIPTIONAL ACTIVATOR RHAS-RELATED"/>
    <property type="match status" value="1"/>
</dbReference>
<dbReference type="InterPro" id="IPR050204">
    <property type="entry name" value="AraC_XylS_family_regulators"/>
</dbReference>
<dbReference type="PROSITE" id="PS01124">
    <property type="entry name" value="HTH_ARAC_FAMILY_2"/>
    <property type="match status" value="1"/>
</dbReference>
<keyword evidence="6" id="KW-1185">Reference proteome</keyword>
<dbReference type="Pfam" id="PF12833">
    <property type="entry name" value="HTH_18"/>
    <property type="match status" value="1"/>
</dbReference>
<dbReference type="RefSeq" id="WP_378137320.1">
    <property type="nucleotide sequence ID" value="NZ_JBHSMI010000032.1"/>
</dbReference>
<keyword evidence="2" id="KW-0238">DNA-binding</keyword>
<reference evidence="6" key="1">
    <citation type="journal article" date="2019" name="Int. J. Syst. Evol. Microbiol.">
        <title>The Global Catalogue of Microorganisms (GCM) 10K type strain sequencing project: providing services to taxonomists for standard genome sequencing and annotation.</title>
        <authorList>
            <consortium name="The Broad Institute Genomics Platform"/>
            <consortium name="The Broad Institute Genome Sequencing Center for Infectious Disease"/>
            <person name="Wu L."/>
            <person name="Ma J."/>
        </authorList>
    </citation>
    <scope>NUCLEOTIDE SEQUENCE [LARGE SCALE GENOMIC DNA]</scope>
    <source>
        <strain evidence="6">CGMCC 1.18575</strain>
    </source>
</reference>
<feature type="domain" description="HTH araC/xylS-type" evidence="4">
    <location>
        <begin position="166"/>
        <end position="271"/>
    </location>
</feature>
<name>A0ABW0I019_9BACL</name>